<keyword evidence="1" id="KW-1133">Transmembrane helix</keyword>
<dbReference type="Proteomes" id="UP000228635">
    <property type="component" value="Unassembled WGS sequence"/>
</dbReference>
<name>A0A2M6WJA1_9BACT</name>
<comment type="caution">
    <text evidence="2">The sequence shown here is derived from an EMBL/GenBank/DDBJ whole genome shotgun (WGS) entry which is preliminary data.</text>
</comment>
<accession>A0A2M6WJA1</accession>
<keyword evidence="1" id="KW-0472">Membrane</keyword>
<evidence type="ECO:0000313" key="3">
    <source>
        <dbReference type="Proteomes" id="UP000228635"/>
    </source>
</evidence>
<dbReference type="EMBL" id="PFBA01000003">
    <property type="protein sequence ID" value="PIT92857.1"/>
    <property type="molecule type" value="Genomic_DNA"/>
</dbReference>
<sequence>MEQEIEKILKEFRTVQPNANFVERTRRIILAEQKQNLDLAKWRHGVWKHFKIGLTVVTATFVLFILISSIVGNTQQKVDENQLITETADFQIELEEIKYFAESAKDVSVALQKISEDVME</sequence>
<keyword evidence="1" id="KW-0812">Transmembrane</keyword>
<protein>
    <submittedName>
        <fullName evidence="2">Uncharacterized protein</fullName>
    </submittedName>
</protein>
<dbReference type="AlphaFoldDB" id="A0A2M6WJA1"/>
<gene>
    <name evidence="2" type="ORF">COU08_00200</name>
</gene>
<proteinExistence type="predicted"/>
<organism evidence="2 3">
    <name type="scientific">Candidatus Harrisonbacteria bacterium CG10_big_fil_rev_8_21_14_0_10_42_17</name>
    <dbReference type="NCBI Taxonomy" id="1974584"/>
    <lineage>
        <taxon>Bacteria</taxon>
        <taxon>Candidatus Harrisoniibacteriota</taxon>
    </lineage>
</organism>
<feature type="transmembrane region" description="Helical" evidence="1">
    <location>
        <begin position="52"/>
        <end position="72"/>
    </location>
</feature>
<reference evidence="3" key="1">
    <citation type="submission" date="2017-09" db="EMBL/GenBank/DDBJ databases">
        <title>Depth-based differentiation of microbial function through sediment-hosted aquifers and enrichment of novel symbionts in the deep terrestrial subsurface.</title>
        <authorList>
            <person name="Probst A.J."/>
            <person name="Ladd B."/>
            <person name="Jarett J.K."/>
            <person name="Geller-Mcgrath D.E."/>
            <person name="Sieber C.M.K."/>
            <person name="Emerson J.B."/>
            <person name="Anantharaman K."/>
            <person name="Thomas B.C."/>
            <person name="Malmstrom R."/>
            <person name="Stieglmeier M."/>
            <person name="Klingl A."/>
            <person name="Woyke T."/>
            <person name="Ryan C.M."/>
            <person name="Banfield J.F."/>
        </authorList>
    </citation>
    <scope>NUCLEOTIDE SEQUENCE [LARGE SCALE GENOMIC DNA]</scope>
</reference>
<evidence type="ECO:0000313" key="2">
    <source>
        <dbReference type="EMBL" id="PIT92857.1"/>
    </source>
</evidence>
<evidence type="ECO:0000256" key="1">
    <source>
        <dbReference type="SAM" id="Phobius"/>
    </source>
</evidence>